<dbReference type="InterPro" id="IPR000917">
    <property type="entry name" value="Sulfatase_N"/>
</dbReference>
<dbReference type="GO" id="GO:0046872">
    <property type="term" value="F:metal ion binding"/>
    <property type="evidence" value="ECO:0007669"/>
    <property type="project" value="UniProtKB-KW"/>
</dbReference>
<feature type="domain" description="Sulfatase N-terminal" evidence="4">
    <location>
        <begin position="6"/>
        <end position="401"/>
    </location>
</feature>
<sequence>MARRARNILFVMYDQLRFDYLGCAGHPHLKTPNFDRLAARGVRFTNAYVQSPICGASRMSFYTGRYVGSHGAAWNNYPLKAGEVTLGDHLRARGMDAVLIGKTHMKVDDAGLDRLGISRGGIIGTRIAECGFDARVRDDGLWAEGPDGPYDAKPSPYNAFLKARGYDSRNPWHDHANSGLSQERDADGRGDIESGWLMRNAGLAANVREEDAETPWLTDETLAFLSERREERRAVPWLCHVSYIKPHWPYIVPAPYHDMYGPEDVLPALRDERERADPNPVFEAFMQSRASRSFARDEVREAAIPAYMGLVRQCDDQFGRLLDTLEESGALDDTMIVVTSDHGDYLGDHWLGEKDLFHEPSVKVPLIIYDPSDEADATRGSTCDALVEAIDLAATFVDVAGRRDGEAPDLPGHILEGRSLLPWLHGERPADWRRAAISEYDYSCTPMADRLGVSVKDARLFMVFDGRYKLIHAEGGLPPMLFDLASDPSEFNDLGRDPAHAGEVARLRGLLADWGLRLSQRTTVSDTQILARRGGAGGRTGVLIGVHDEADASEEALAFYRGKAKPMAGSGSGAEQDEADQAE</sequence>
<dbReference type="EMBL" id="OBML01000003">
    <property type="protein sequence ID" value="SOC00874.1"/>
    <property type="molecule type" value="Genomic_DNA"/>
</dbReference>
<evidence type="ECO:0000313" key="5">
    <source>
        <dbReference type="EMBL" id="SOC00874.1"/>
    </source>
</evidence>
<keyword evidence="1" id="KW-0479">Metal-binding</keyword>
<dbReference type="PANTHER" id="PTHR45953:SF1">
    <property type="entry name" value="IDURONATE 2-SULFATASE"/>
    <property type="match status" value="1"/>
</dbReference>
<dbReference type="GO" id="GO:0005737">
    <property type="term" value="C:cytoplasm"/>
    <property type="evidence" value="ECO:0007669"/>
    <property type="project" value="TreeGrafter"/>
</dbReference>
<dbReference type="GO" id="GO:0008484">
    <property type="term" value="F:sulfuric ester hydrolase activity"/>
    <property type="evidence" value="ECO:0007669"/>
    <property type="project" value="TreeGrafter"/>
</dbReference>
<dbReference type="Proteomes" id="UP000219331">
    <property type="component" value="Unassembled WGS sequence"/>
</dbReference>
<evidence type="ECO:0000256" key="1">
    <source>
        <dbReference type="ARBA" id="ARBA00022723"/>
    </source>
</evidence>
<dbReference type="Pfam" id="PF00884">
    <property type="entry name" value="Sulfatase"/>
    <property type="match status" value="1"/>
</dbReference>
<protein>
    <submittedName>
        <fullName evidence="5">Arylsulfatase A</fullName>
    </submittedName>
</protein>
<reference evidence="5 6" key="1">
    <citation type="submission" date="2017-08" db="EMBL/GenBank/DDBJ databases">
        <authorList>
            <person name="de Groot N.N."/>
        </authorList>
    </citation>
    <scope>NUCLEOTIDE SEQUENCE [LARGE SCALE GENOMIC DNA]</scope>
    <source>
        <strain evidence="5 6">USBA 352</strain>
    </source>
</reference>
<evidence type="ECO:0000256" key="3">
    <source>
        <dbReference type="SAM" id="MobiDB-lite"/>
    </source>
</evidence>
<proteinExistence type="predicted"/>
<gene>
    <name evidence="5" type="ORF">SAMN05421512_103388</name>
</gene>
<accession>A0A285S7A7</accession>
<dbReference type="AlphaFoldDB" id="A0A285S7A7"/>
<feature type="region of interest" description="Disordered" evidence="3">
    <location>
        <begin position="172"/>
        <end position="191"/>
    </location>
</feature>
<evidence type="ECO:0000313" key="6">
    <source>
        <dbReference type="Proteomes" id="UP000219331"/>
    </source>
</evidence>
<dbReference type="RefSeq" id="WP_097174420.1">
    <property type="nucleotide sequence ID" value="NZ_OBML01000003.1"/>
</dbReference>
<name>A0A285S7A7_9HYPH</name>
<dbReference type="STRING" id="538381.GCA_001696535_04499"/>
<keyword evidence="6" id="KW-1185">Reference proteome</keyword>
<dbReference type="OrthoDB" id="9795675at2"/>
<dbReference type="Gene3D" id="3.40.720.10">
    <property type="entry name" value="Alkaline Phosphatase, subunit A"/>
    <property type="match status" value="1"/>
</dbReference>
<evidence type="ECO:0000256" key="2">
    <source>
        <dbReference type="ARBA" id="ARBA00022801"/>
    </source>
</evidence>
<organism evidence="5 6">
    <name type="scientific">Stappia indica</name>
    <dbReference type="NCBI Taxonomy" id="538381"/>
    <lineage>
        <taxon>Bacteria</taxon>
        <taxon>Pseudomonadati</taxon>
        <taxon>Pseudomonadota</taxon>
        <taxon>Alphaproteobacteria</taxon>
        <taxon>Hyphomicrobiales</taxon>
        <taxon>Stappiaceae</taxon>
        <taxon>Stappia</taxon>
    </lineage>
</organism>
<dbReference type="SUPFAM" id="SSF53649">
    <property type="entry name" value="Alkaline phosphatase-like"/>
    <property type="match status" value="1"/>
</dbReference>
<dbReference type="PANTHER" id="PTHR45953">
    <property type="entry name" value="IDURONATE 2-SULFATASE"/>
    <property type="match status" value="1"/>
</dbReference>
<keyword evidence="2" id="KW-0378">Hydrolase</keyword>
<evidence type="ECO:0000259" key="4">
    <source>
        <dbReference type="Pfam" id="PF00884"/>
    </source>
</evidence>
<dbReference type="InterPro" id="IPR017850">
    <property type="entry name" value="Alkaline_phosphatase_core_sf"/>
</dbReference>